<keyword evidence="3" id="KW-1185">Reference proteome</keyword>
<organism evidence="1 3">
    <name type="scientific">Legionella feeleii</name>
    <dbReference type="NCBI Taxonomy" id="453"/>
    <lineage>
        <taxon>Bacteria</taxon>
        <taxon>Pseudomonadati</taxon>
        <taxon>Pseudomonadota</taxon>
        <taxon>Gammaproteobacteria</taxon>
        <taxon>Legionellales</taxon>
        <taxon>Legionellaceae</taxon>
        <taxon>Legionella</taxon>
    </lineage>
</organism>
<dbReference type="PATRIC" id="fig|453.4.peg.1409"/>
<protein>
    <submittedName>
        <fullName evidence="1">Uncharacterized protein</fullName>
    </submittedName>
</protein>
<dbReference type="AlphaFoldDB" id="A0A0W0TW80"/>
<evidence type="ECO:0000313" key="4">
    <source>
        <dbReference type="Proteomes" id="UP000251942"/>
    </source>
</evidence>
<dbReference type="RefSeq" id="WP_058445078.1">
    <property type="nucleotide sequence ID" value="NZ_CAAAHT010000087.1"/>
</dbReference>
<name>A0A0W0TW80_9GAMM</name>
<dbReference type="EMBL" id="UASS01000032">
    <property type="protein sequence ID" value="SPX61986.1"/>
    <property type="molecule type" value="Genomic_DNA"/>
</dbReference>
<dbReference type="Proteomes" id="UP000251942">
    <property type="component" value="Unassembled WGS sequence"/>
</dbReference>
<proteinExistence type="predicted"/>
<accession>A0A0W0TW80</accession>
<gene>
    <name evidence="1" type="ORF">Lfee_1297</name>
    <name evidence="2" type="ORF">NCTC12022_02743</name>
</gene>
<reference evidence="1 3" key="1">
    <citation type="submission" date="2015-11" db="EMBL/GenBank/DDBJ databases">
        <title>Genomic analysis of 38 Legionella species identifies large and diverse effector repertoires.</title>
        <authorList>
            <person name="Burstein D."/>
            <person name="Amaro F."/>
            <person name="Zusman T."/>
            <person name="Lifshitz Z."/>
            <person name="Cohen O."/>
            <person name="Gilbert J.A."/>
            <person name="Pupko T."/>
            <person name="Shuman H.A."/>
            <person name="Segal G."/>
        </authorList>
    </citation>
    <scope>NUCLEOTIDE SEQUENCE [LARGE SCALE GENOMIC DNA]</scope>
    <source>
        <strain evidence="1 3">WO-44C</strain>
    </source>
</reference>
<dbReference type="STRING" id="453.Lfee_1297"/>
<dbReference type="Proteomes" id="UP000054698">
    <property type="component" value="Unassembled WGS sequence"/>
</dbReference>
<evidence type="ECO:0000313" key="2">
    <source>
        <dbReference type="EMBL" id="SPX61986.1"/>
    </source>
</evidence>
<evidence type="ECO:0000313" key="3">
    <source>
        <dbReference type="Proteomes" id="UP000054698"/>
    </source>
</evidence>
<reference evidence="2 4" key="2">
    <citation type="submission" date="2018-06" db="EMBL/GenBank/DDBJ databases">
        <authorList>
            <consortium name="Pathogen Informatics"/>
            <person name="Doyle S."/>
        </authorList>
    </citation>
    <scope>NUCLEOTIDE SEQUENCE [LARGE SCALE GENOMIC DNA]</scope>
    <source>
        <strain evidence="2 4">NCTC12022</strain>
    </source>
</reference>
<sequence length="119" mass="13152">MARKRDFSGIGKDILTKSEKPRSLSDFIGVESNKNVSYDLDGGESKLVKKSDPIVRECISISKSDADLANELAVKCAAEGQKTTKADIYRASIRYFAKLSPAVMASKIRDVRKDKKTHN</sequence>
<evidence type="ECO:0000313" key="1">
    <source>
        <dbReference type="EMBL" id="KTC99887.1"/>
    </source>
</evidence>
<dbReference type="EMBL" id="LNYB01000048">
    <property type="protein sequence ID" value="KTC99887.1"/>
    <property type="molecule type" value="Genomic_DNA"/>
</dbReference>